<feature type="domain" description="Beta-galactosidase C-terminal" evidence="12">
    <location>
        <begin position="613"/>
        <end position="669"/>
    </location>
</feature>
<feature type="domain" description="Glycoside hydrolase family 42 N-terminal" evidence="10">
    <location>
        <begin position="14"/>
        <end position="390"/>
    </location>
</feature>
<dbReference type="Gene3D" id="3.40.50.880">
    <property type="match status" value="1"/>
</dbReference>
<dbReference type="InterPro" id="IPR017853">
    <property type="entry name" value="GH"/>
</dbReference>
<feature type="binding site" evidence="9">
    <location>
        <position position="115"/>
    </location>
    <ligand>
        <name>Zn(2+)</name>
        <dbReference type="ChEBI" id="CHEBI:29105"/>
    </ligand>
</feature>
<feature type="binding site" evidence="9">
    <location>
        <position position="157"/>
    </location>
    <ligand>
        <name>Zn(2+)</name>
        <dbReference type="ChEBI" id="CHEBI:29105"/>
    </ligand>
</feature>
<keyword evidence="4 6" id="KW-0378">Hydrolase</keyword>
<reference evidence="14" key="1">
    <citation type="submission" date="2007-05" db="EMBL/GenBank/DDBJ databases">
        <title>Complete sequence of Thermotoga petrophila RKU-1.</title>
        <authorList>
            <consortium name="US DOE Joint Genome Institute"/>
            <person name="Copeland A."/>
            <person name="Lucas S."/>
            <person name="Lapidus A."/>
            <person name="Barry K."/>
            <person name="Glavina del Rio T."/>
            <person name="Dalin E."/>
            <person name="Tice H."/>
            <person name="Pitluck S."/>
            <person name="Sims D."/>
            <person name="Brettin T."/>
            <person name="Bruce D."/>
            <person name="Detter J.C."/>
            <person name="Han C."/>
            <person name="Tapia R."/>
            <person name="Schmutz J."/>
            <person name="Larimer F."/>
            <person name="Land M."/>
            <person name="Hauser L."/>
            <person name="Kyrpides N."/>
            <person name="Mikhailova N."/>
            <person name="Nelson K."/>
            <person name="Gogarten J.P."/>
            <person name="Noll K."/>
            <person name="Richardson P."/>
        </authorList>
    </citation>
    <scope>NUCLEOTIDE SEQUENCE [LARGE SCALE GENOMIC DNA]</scope>
    <source>
        <strain evidence="14">ATCC BAA-488 / DSM 13995 / JCM 10881 / RKU-1</strain>
    </source>
</reference>
<dbReference type="InterPro" id="IPR013780">
    <property type="entry name" value="Glyco_hydro_b"/>
</dbReference>
<sequence length="672" mass="78879">MVNPKLPVIWYGGDYYPEQWDEETFERDIRMFKEAGINVVTLGVFSWSLIQPDENTYDFSFFEKVMDRLYKEGIYVCLATPTSAPPHWMTQKYPEILLTDVNGVKREKGGRQNFCPNSEKYRYFARNIAEKLAEHFKDHPALVLWHVNNEYLNYCYCDICRGKFQNWLKEKYGTLDELNRRWNTRFWSQTFTAWEEIPVPTTRSVLFWRKDRYQSVLPELYLDYRRFMTQSMLECFLEEYRAIKKHTPDIPVTTNLIAATFKEWNYFEWANHMDVAAWDNYPGYKEDFSVISLRHSLIRGLKEGKPFVLMEQSPSQACWRWYNPQKRPGEMRLWSYHALAHGAETLMFFQLRQSKGGVEKFHGAVITHVDSPNTRVFQEVKRVGEEIKSLSDILDTRVVSQTALLFDWESWWAMEDTLTPNIDFKYLNEAEKYFKALVKTGLGVDVVGKDQNFEGYRIIVAPALYMVDEELARKLKDYVSNGGILILTTMSGIVDEDDQVVLGGYPGYLRDLMGGYVEEIDALPPEEKNEILMFGKRYECSLVFDYIKTTTAEVLGRFGRDYYMNEPAVLRNRYGGGWVYYVGSSASFDLVWDLVKFIEREHNLRAEITPPDGVEVIKKVKGEKTFYFLFNHSHEPQIVDLPEGTFRDLIKGNLYEKKARLQPLDVLILLKE</sequence>
<feature type="binding site" evidence="8">
    <location>
        <position position="319"/>
    </location>
    <ligand>
        <name>substrate</name>
    </ligand>
</feature>
<dbReference type="Pfam" id="PF02449">
    <property type="entry name" value="Glyco_hydro_42"/>
    <property type="match status" value="1"/>
</dbReference>
<evidence type="ECO:0000256" key="8">
    <source>
        <dbReference type="PIRSR" id="PIRSR001084-2"/>
    </source>
</evidence>
<dbReference type="EMBL" id="CP000702">
    <property type="protein sequence ID" value="ABQ46628.1"/>
    <property type="molecule type" value="Genomic_DNA"/>
</dbReference>
<evidence type="ECO:0000256" key="9">
    <source>
        <dbReference type="PIRSR" id="PIRSR001084-3"/>
    </source>
</evidence>
<feature type="binding site" evidence="9">
    <location>
        <position position="160"/>
    </location>
    <ligand>
        <name>Zn(2+)</name>
        <dbReference type="ChEBI" id="CHEBI:29105"/>
    </ligand>
</feature>
<feature type="binding site" evidence="8">
    <location>
        <position position="111"/>
    </location>
    <ligand>
        <name>substrate</name>
    </ligand>
</feature>
<name>A5IKA5_THEP1</name>
<proteinExistence type="inferred from homology"/>
<evidence type="ECO:0000256" key="2">
    <source>
        <dbReference type="ARBA" id="ARBA00005940"/>
    </source>
</evidence>
<gene>
    <name evidence="13" type="ordered locus">Tpet_0607</name>
</gene>
<dbReference type="Pfam" id="PF08533">
    <property type="entry name" value="Glyco_hydro_42C"/>
    <property type="match status" value="1"/>
</dbReference>
<evidence type="ECO:0000313" key="13">
    <source>
        <dbReference type="EMBL" id="ABQ46628.1"/>
    </source>
</evidence>
<reference evidence="13 14" key="2">
    <citation type="journal article" date="2009" name="Proc. Natl. Acad. Sci. U.S.A.">
        <title>On the chimeric nature, thermophilic origin, and phylogenetic placement of the Thermotogales.</title>
        <authorList>
            <person name="Zhaxybayeva O."/>
            <person name="Swithers K.S."/>
            <person name="Lapierre P."/>
            <person name="Fournier G.P."/>
            <person name="Bickhart D.M."/>
            <person name="DeBoy R.T."/>
            <person name="Nelson K.E."/>
            <person name="Nesbo C.L."/>
            <person name="Doolittle W.F."/>
            <person name="Gogarten J.P."/>
            <person name="Noll K.M."/>
        </authorList>
    </citation>
    <scope>NUCLEOTIDE SEQUENCE [LARGE SCALE GENOMIC DNA]</scope>
    <source>
        <strain evidence="14">ATCC BAA-488 / DSM 13995 / JCM 10881 / RKU-1</strain>
    </source>
</reference>
<dbReference type="Gene3D" id="2.60.40.1180">
    <property type="entry name" value="Golgi alpha-mannosidase II"/>
    <property type="match status" value="1"/>
</dbReference>
<dbReference type="PANTHER" id="PTHR36447">
    <property type="entry name" value="BETA-GALACTOSIDASE GANA"/>
    <property type="match status" value="1"/>
</dbReference>
<dbReference type="HOGENOM" id="CLU_012430_1_1_0"/>
<dbReference type="AlphaFoldDB" id="A5IKA5"/>
<evidence type="ECO:0000256" key="4">
    <source>
        <dbReference type="ARBA" id="ARBA00022801"/>
    </source>
</evidence>
<dbReference type="EC" id="3.2.1.23" evidence="3 6"/>
<dbReference type="InterPro" id="IPR013738">
    <property type="entry name" value="Beta_galactosidase_Trimer"/>
</dbReference>
<organism evidence="13 14">
    <name type="scientific">Thermotoga petrophila (strain ATCC BAA-488 / DSM 13995 / JCM 10881 / RKU-1)</name>
    <dbReference type="NCBI Taxonomy" id="390874"/>
    <lineage>
        <taxon>Bacteria</taxon>
        <taxon>Thermotogati</taxon>
        <taxon>Thermotogota</taxon>
        <taxon>Thermotogae</taxon>
        <taxon>Thermotogales</taxon>
        <taxon>Thermotogaceae</taxon>
        <taxon>Thermotoga</taxon>
    </lineage>
</organism>
<evidence type="ECO:0000259" key="10">
    <source>
        <dbReference type="Pfam" id="PF02449"/>
    </source>
</evidence>
<dbReference type="InterPro" id="IPR013739">
    <property type="entry name" value="Beta_galactosidase_C"/>
</dbReference>
<dbReference type="CDD" id="cd03143">
    <property type="entry name" value="A4_beta-galactosidase_middle_domain"/>
    <property type="match status" value="1"/>
</dbReference>
<dbReference type="RefSeq" id="WP_011943219.1">
    <property type="nucleotide sequence ID" value="NC_009486.1"/>
</dbReference>
<evidence type="ECO:0000256" key="3">
    <source>
        <dbReference type="ARBA" id="ARBA00012756"/>
    </source>
</evidence>
<dbReference type="eggNOG" id="COG1874">
    <property type="taxonomic scope" value="Bacteria"/>
</dbReference>
<feature type="active site" description="Proton donor" evidence="7">
    <location>
        <position position="150"/>
    </location>
</feature>
<evidence type="ECO:0000313" key="14">
    <source>
        <dbReference type="Proteomes" id="UP000006558"/>
    </source>
</evidence>
<feature type="active site" description="Nucleophile" evidence="7">
    <location>
        <position position="311"/>
    </location>
</feature>
<dbReference type="Gene3D" id="3.20.20.80">
    <property type="entry name" value="Glycosidases"/>
    <property type="match status" value="1"/>
</dbReference>
<evidence type="ECO:0000256" key="7">
    <source>
        <dbReference type="PIRSR" id="PIRSR001084-1"/>
    </source>
</evidence>
<dbReference type="GO" id="GO:0006012">
    <property type="term" value="P:galactose metabolic process"/>
    <property type="evidence" value="ECO:0007669"/>
    <property type="project" value="InterPro"/>
</dbReference>
<accession>A5IKA5</accession>
<comment type="catalytic activity">
    <reaction evidence="1 6">
        <text>Hydrolysis of terminal non-reducing beta-D-galactose residues in beta-D-galactosides.</text>
        <dbReference type="EC" id="3.2.1.23"/>
    </reaction>
</comment>
<keyword evidence="9" id="KW-0862">Zinc</keyword>
<dbReference type="PIRSF" id="PIRSF001084">
    <property type="entry name" value="B-galactosidase"/>
    <property type="match status" value="1"/>
</dbReference>
<dbReference type="InterPro" id="IPR003476">
    <property type="entry name" value="Glyco_hydro_42"/>
</dbReference>
<dbReference type="Proteomes" id="UP000006558">
    <property type="component" value="Chromosome"/>
</dbReference>
<evidence type="ECO:0000259" key="11">
    <source>
        <dbReference type="Pfam" id="PF08532"/>
    </source>
</evidence>
<feature type="domain" description="Beta-galactosidase trimerisation" evidence="11">
    <location>
        <begin position="401"/>
        <end position="604"/>
    </location>
</feature>
<evidence type="ECO:0000256" key="5">
    <source>
        <dbReference type="ARBA" id="ARBA00023295"/>
    </source>
</evidence>
<dbReference type="InterPro" id="IPR029062">
    <property type="entry name" value="Class_I_gatase-like"/>
</dbReference>
<keyword evidence="5 6" id="KW-0326">Glycosidase</keyword>
<dbReference type="STRING" id="390874.Tpet_0607"/>
<dbReference type="GO" id="GO:0009341">
    <property type="term" value="C:beta-galactosidase complex"/>
    <property type="evidence" value="ECO:0007669"/>
    <property type="project" value="InterPro"/>
</dbReference>
<dbReference type="GO" id="GO:0046872">
    <property type="term" value="F:metal ion binding"/>
    <property type="evidence" value="ECO:0007669"/>
    <property type="project" value="UniProtKB-KW"/>
</dbReference>
<dbReference type="KEGG" id="tpt:Tpet_0607"/>
<dbReference type="SUPFAM" id="SSF51445">
    <property type="entry name" value="(Trans)glycosidases"/>
    <property type="match status" value="1"/>
</dbReference>
<evidence type="ECO:0000259" key="12">
    <source>
        <dbReference type="Pfam" id="PF08533"/>
    </source>
</evidence>
<dbReference type="GO" id="GO:0004565">
    <property type="term" value="F:beta-galactosidase activity"/>
    <property type="evidence" value="ECO:0007669"/>
    <property type="project" value="UniProtKB-EC"/>
</dbReference>
<keyword evidence="9" id="KW-0479">Metal-binding</keyword>
<comment type="similarity">
    <text evidence="2 6">Belongs to the glycosyl hydrolase 42 family.</text>
</comment>
<dbReference type="Pfam" id="PF08532">
    <property type="entry name" value="Glyco_hydro_42M"/>
    <property type="match status" value="1"/>
</dbReference>
<feature type="binding site" evidence="9">
    <location>
        <position position="155"/>
    </location>
    <ligand>
        <name>Zn(2+)</name>
        <dbReference type="ChEBI" id="CHEBI:29105"/>
    </ligand>
</feature>
<dbReference type="SUPFAM" id="SSF52317">
    <property type="entry name" value="Class I glutamine amidotransferase-like"/>
    <property type="match status" value="1"/>
</dbReference>
<feature type="binding site" evidence="8">
    <location>
        <position position="149"/>
    </location>
    <ligand>
        <name>substrate</name>
    </ligand>
</feature>
<evidence type="ECO:0000256" key="1">
    <source>
        <dbReference type="ARBA" id="ARBA00001412"/>
    </source>
</evidence>
<dbReference type="PANTHER" id="PTHR36447:SF1">
    <property type="entry name" value="BETA-GALACTOSIDASE GANA"/>
    <property type="match status" value="1"/>
</dbReference>
<evidence type="ECO:0000256" key="6">
    <source>
        <dbReference type="PIRNR" id="PIRNR001084"/>
    </source>
</evidence>
<dbReference type="InterPro" id="IPR013529">
    <property type="entry name" value="Glyco_hydro_42_N"/>
</dbReference>
<dbReference type="CAZy" id="GH42">
    <property type="family name" value="Glycoside Hydrolase Family 42"/>
</dbReference>
<protein>
    <recommendedName>
        <fullName evidence="3 6">Beta-galactosidase</fullName>
        <shortName evidence="6">Beta-gal</shortName>
        <ecNumber evidence="3 6">3.2.1.23</ecNumber>
    </recommendedName>
</protein>